<dbReference type="InterPro" id="IPR001810">
    <property type="entry name" value="F-box_dom"/>
</dbReference>
<evidence type="ECO:0000259" key="1">
    <source>
        <dbReference type="PROSITE" id="PS50181"/>
    </source>
</evidence>
<dbReference type="EMBL" id="BSYR01000048">
    <property type="protein sequence ID" value="GMJ07428.1"/>
    <property type="molecule type" value="Genomic_DNA"/>
</dbReference>
<dbReference type="InterPro" id="IPR036047">
    <property type="entry name" value="F-box-like_dom_sf"/>
</dbReference>
<dbReference type="InterPro" id="IPR053781">
    <property type="entry name" value="F-box_AtFBL13-like"/>
</dbReference>
<evidence type="ECO:0000313" key="2">
    <source>
        <dbReference type="EMBL" id="GMJ07428.1"/>
    </source>
</evidence>
<reference evidence="2" key="1">
    <citation type="submission" date="2023-05" db="EMBL/GenBank/DDBJ databases">
        <title>Genome and transcriptome analyses reveal genes involved in the formation of fine ridges on petal epidermal cells in Hibiscus trionum.</title>
        <authorList>
            <person name="Koshimizu S."/>
            <person name="Masuda S."/>
            <person name="Ishii T."/>
            <person name="Shirasu K."/>
            <person name="Hoshino A."/>
            <person name="Arita M."/>
        </authorList>
    </citation>
    <scope>NUCLEOTIDE SEQUENCE</scope>
    <source>
        <strain evidence="2">Hamamatsu line</strain>
    </source>
</reference>
<name>A0A9W7J3F6_HIBTR</name>
<dbReference type="OrthoDB" id="650312at2759"/>
<dbReference type="SMART" id="SM00256">
    <property type="entry name" value="FBOX"/>
    <property type="match status" value="1"/>
</dbReference>
<sequence length="116" mass="13430">MAKKVNMKGVDSISGLPDSILSHILSFLSTEEAVQTSVLSKRWRYLFTLVSNLNFEFDEKHIHWRKRHKSSTVRTFMCLVDRVLFFHAGNVDKFHLKCGKRVDSDRIYGWISAAPT</sequence>
<dbReference type="PANTHER" id="PTHR31293:SF12">
    <property type="entry name" value="RNI-LIKE SUPERFAMILY PROTEIN"/>
    <property type="match status" value="1"/>
</dbReference>
<dbReference type="InterPro" id="IPR055294">
    <property type="entry name" value="FBL60-like"/>
</dbReference>
<proteinExistence type="predicted"/>
<dbReference type="SUPFAM" id="SSF81383">
    <property type="entry name" value="F-box domain"/>
    <property type="match status" value="1"/>
</dbReference>
<comment type="caution">
    <text evidence="2">The sequence shown here is derived from an EMBL/GenBank/DDBJ whole genome shotgun (WGS) entry which is preliminary data.</text>
</comment>
<organism evidence="2 3">
    <name type="scientific">Hibiscus trionum</name>
    <name type="common">Flower of an hour</name>
    <dbReference type="NCBI Taxonomy" id="183268"/>
    <lineage>
        <taxon>Eukaryota</taxon>
        <taxon>Viridiplantae</taxon>
        <taxon>Streptophyta</taxon>
        <taxon>Embryophyta</taxon>
        <taxon>Tracheophyta</taxon>
        <taxon>Spermatophyta</taxon>
        <taxon>Magnoliopsida</taxon>
        <taxon>eudicotyledons</taxon>
        <taxon>Gunneridae</taxon>
        <taxon>Pentapetalae</taxon>
        <taxon>rosids</taxon>
        <taxon>malvids</taxon>
        <taxon>Malvales</taxon>
        <taxon>Malvaceae</taxon>
        <taxon>Malvoideae</taxon>
        <taxon>Hibiscus</taxon>
    </lineage>
</organism>
<dbReference type="AlphaFoldDB" id="A0A9W7J3F6"/>
<dbReference type="Pfam" id="PF00646">
    <property type="entry name" value="F-box"/>
    <property type="match status" value="1"/>
</dbReference>
<dbReference type="PROSITE" id="PS50181">
    <property type="entry name" value="FBOX"/>
    <property type="match status" value="1"/>
</dbReference>
<dbReference type="CDD" id="cd22160">
    <property type="entry name" value="F-box_AtFBL13-like"/>
    <property type="match status" value="1"/>
</dbReference>
<keyword evidence="3" id="KW-1185">Reference proteome</keyword>
<dbReference type="Gene3D" id="1.20.1280.50">
    <property type="match status" value="1"/>
</dbReference>
<dbReference type="PANTHER" id="PTHR31293">
    <property type="entry name" value="RNI-LIKE SUPERFAMILY PROTEIN"/>
    <property type="match status" value="1"/>
</dbReference>
<accession>A0A9W7J3F6</accession>
<evidence type="ECO:0000313" key="3">
    <source>
        <dbReference type="Proteomes" id="UP001165190"/>
    </source>
</evidence>
<gene>
    <name evidence="2" type="ORF">HRI_004412000</name>
</gene>
<protein>
    <recommendedName>
        <fullName evidence="1">F-box domain-containing protein</fullName>
    </recommendedName>
</protein>
<feature type="domain" description="F-box" evidence="1">
    <location>
        <begin position="10"/>
        <end position="67"/>
    </location>
</feature>
<dbReference type="Proteomes" id="UP001165190">
    <property type="component" value="Unassembled WGS sequence"/>
</dbReference>